<evidence type="ECO:0000313" key="2">
    <source>
        <dbReference type="Proteomes" id="UP000264883"/>
    </source>
</evidence>
<dbReference type="AlphaFoldDB" id="A0A343J9X8"/>
<organism evidence="1 2">
    <name type="scientific">Clostridium isatidis</name>
    <dbReference type="NCBI Taxonomy" id="182773"/>
    <lineage>
        <taxon>Bacteria</taxon>
        <taxon>Bacillati</taxon>
        <taxon>Bacillota</taxon>
        <taxon>Clostridia</taxon>
        <taxon>Eubacteriales</taxon>
        <taxon>Clostridiaceae</taxon>
        <taxon>Clostridium</taxon>
    </lineage>
</organism>
<sequence length="69" mass="7740">MELAVWSVELRVLSVQCGVGSWECGVLSMEFEVWSGQLSGQANYKTSIKIVFIHNKKILLKIKISSNIL</sequence>
<name>A0A343J9X8_9CLOT</name>
<dbReference type="Proteomes" id="UP000264883">
    <property type="component" value="Chromosome"/>
</dbReference>
<dbReference type="EMBL" id="CP016786">
    <property type="protein sequence ID" value="ASW42336.1"/>
    <property type="molecule type" value="Genomic_DNA"/>
</dbReference>
<keyword evidence="2" id="KW-1185">Reference proteome</keyword>
<reference evidence="1 2" key="1">
    <citation type="submission" date="2016-08" db="EMBL/GenBank/DDBJ databases">
        <title>Complete Genome Sequence Of The Indigo Reducing Clostridium isatidis DSM15098.</title>
        <authorList>
            <person name="Little G.T."/>
            <person name="Minton N.P."/>
        </authorList>
    </citation>
    <scope>NUCLEOTIDE SEQUENCE [LARGE SCALE GENOMIC DNA]</scope>
    <source>
        <strain evidence="1 2">DSM 15098</strain>
    </source>
</reference>
<gene>
    <name evidence="1" type="ORF">BEN51_02190</name>
</gene>
<accession>A0A343J9X8</accession>
<dbReference type="RefSeq" id="WP_119864467.1">
    <property type="nucleotide sequence ID" value="NZ_CP016786.1"/>
</dbReference>
<proteinExistence type="predicted"/>
<protein>
    <submittedName>
        <fullName evidence="1">Uncharacterized protein</fullName>
    </submittedName>
</protein>
<evidence type="ECO:0000313" key="1">
    <source>
        <dbReference type="EMBL" id="ASW42336.1"/>
    </source>
</evidence>
<dbReference type="KEGG" id="cia:BEN51_02190"/>